<dbReference type="EMBL" id="PKUQ01000016">
    <property type="protein sequence ID" value="PLW77605.1"/>
    <property type="molecule type" value="Genomic_DNA"/>
</dbReference>
<protein>
    <recommendedName>
        <fullName evidence="2">FAD dependent oxidoreductase domain-containing protein</fullName>
    </recommendedName>
</protein>
<dbReference type="AlphaFoldDB" id="A0A2N5XT22"/>
<dbReference type="Pfam" id="PF01266">
    <property type="entry name" value="DAO"/>
    <property type="match status" value="1"/>
</dbReference>
<dbReference type="Gene3D" id="3.50.50.60">
    <property type="entry name" value="FAD/NAD(P)-binding domain"/>
    <property type="match status" value="1"/>
</dbReference>
<organism evidence="3 4">
    <name type="scientific">Cohaesibacter celericrescens</name>
    <dbReference type="NCBI Taxonomy" id="2067669"/>
    <lineage>
        <taxon>Bacteria</taxon>
        <taxon>Pseudomonadati</taxon>
        <taxon>Pseudomonadota</taxon>
        <taxon>Alphaproteobacteria</taxon>
        <taxon>Hyphomicrobiales</taxon>
        <taxon>Cohaesibacteraceae</taxon>
    </lineage>
</organism>
<evidence type="ECO:0000259" key="2">
    <source>
        <dbReference type="Pfam" id="PF01266"/>
    </source>
</evidence>
<dbReference type="PANTHER" id="PTHR13847">
    <property type="entry name" value="SARCOSINE DEHYDROGENASE-RELATED"/>
    <property type="match status" value="1"/>
</dbReference>
<evidence type="ECO:0000256" key="1">
    <source>
        <dbReference type="ARBA" id="ARBA00023002"/>
    </source>
</evidence>
<dbReference type="SUPFAM" id="SSF51905">
    <property type="entry name" value="FAD/NAD(P)-binding domain"/>
    <property type="match status" value="1"/>
</dbReference>
<feature type="domain" description="FAD dependent oxidoreductase" evidence="2">
    <location>
        <begin position="20"/>
        <end position="366"/>
    </location>
</feature>
<comment type="caution">
    <text evidence="3">The sequence shown here is derived from an EMBL/GenBank/DDBJ whole genome shotgun (WGS) entry which is preliminary data.</text>
</comment>
<keyword evidence="4" id="KW-1185">Reference proteome</keyword>
<gene>
    <name evidence="3" type="ORF">C0081_09875</name>
</gene>
<sequence>MSVMPSPITSPTLVSSAHYDLLVIGGGVFGLSIARSCLGAGLSTLLVDKGQIGHGASYGLLGALLPHMSERWNEKKQFQYIALDQLSKVKVSLEEEVGISIGYDRCGRIVPLATDDLRKAHEVRSKEAETLWHGAETGYFHKVFEKTNLNGWLNVELCPEGYAYDNFSARANPRSYCAAAKASVLKRGGKVMEQVGVVDIQDLGEGAQVTLSNGDVISAGVVVMAAGYKSFPMIEKVTGTENLGKGVKGQAVIAKVGQPDGMPILFDRKVYVVPHDDGMCAIGSTTEPQWDDEHSTDNRCDEMFEIAKDLCPMLEGAEIVTRWAGIRPKPKKRDPMVGFLPGSKCLFAATGGFKIGFGIAHAIAQVSVERIAGLTPTLKLPNSFEAYNHLNGEPWTWSP</sequence>
<proteinExistence type="predicted"/>
<keyword evidence="1" id="KW-0560">Oxidoreductase</keyword>
<accession>A0A2N5XT22</accession>
<dbReference type="Proteomes" id="UP000234881">
    <property type="component" value="Unassembled WGS sequence"/>
</dbReference>
<dbReference type="GO" id="GO:0005737">
    <property type="term" value="C:cytoplasm"/>
    <property type="evidence" value="ECO:0007669"/>
    <property type="project" value="TreeGrafter"/>
</dbReference>
<dbReference type="GO" id="GO:0016491">
    <property type="term" value="F:oxidoreductase activity"/>
    <property type="evidence" value="ECO:0007669"/>
    <property type="project" value="UniProtKB-KW"/>
</dbReference>
<evidence type="ECO:0000313" key="4">
    <source>
        <dbReference type="Proteomes" id="UP000234881"/>
    </source>
</evidence>
<dbReference type="InterPro" id="IPR036188">
    <property type="entry name" value="FAD/NAD-bd_sf"/>
</dbReference>
<dbReference type="OrthoDB" id="7818064at2"/>
<dbReference type="PANTHER" id="PTHR13847:SF289">
    <property type="entry name" value="GLYCINE OXIDASE"/>
    <property type="match status" value="1"/>
</dbReference>
<name>A0A2N5XT22_9HYPH</name>
<dbReference type="InterPro" id="IPR006076">
    <property type="entry name" value="FAD-dep_OxRdtase"/>
</dbReference>
<evidence type="ECO:0000313" key="3">
    <source>
        <dbReference type="EMBL" id="PLW77605.1"/>
    </source>
</evidence>
<dbReference type="Gene3D" id="3.30.9.10">
    <property type="entry name" value="D-Amino Acid Oxidase, subunit A, domain 2"/>
    <property type="match status" value="1"/>
</dbReference>
<reference evidence="3 4" key="1">
    <citation type="submission" date="2018-01" db="EMBL/GenBank/DDBJ databases">
        <title>The draft genome sequence of Cohaesibacter sp. H1304.</title>
        <authorList>
            <person name="Wang N.-N."/>
            <person name="Du Z.-J."/>
        </authorList>
    </citation>
    <scope>NUCLEOTIDE SEQUENCE [LARGE SCALE GENOMIC DNA]</scope>
    <source>
        <strain evidence="3 4">H1304</strain>
    </source>
</reference>